<dbReference type="AlphaFoldDB" id="A0A8T8LML6"/>
<dbReference type="Proteomes" id="UP000679341">
    <property type="component" value="Chromosome"/>
</dbReference>
<dbReference type="InterPro" id="IPR036291">
    <property type="entry name" value="NAD(P)-bd_dom_sf"/>
</dbReference>
<dbReference type="PRINTS" id="PR00081">
    <property type="entry name" value="GDHRDH"/>
</dbReference>
<dbReference type="GeneID" id="64826667"/>
<evidence type="ECO:0000256" key="3">
    <source>
        <dbReference type="SAM" id="MobiDB-lite"/>
    </source>
</evidence>
<dbReference type="PROSITE" id="PS00061">
    <property type="entry name" value="ADH_SHORT"/>
    <property type="match status" value="1"/>
</dbReference>
<dbReference type="OrthoDB" id="176960at2157"/>
<keyword evidence="5" id="KW-1185">Reference proteome</keyword>
<dbReference type="InterPro" id="IPR020904">
    <property type="entry name" value="Sc_DH/Rdtase_CS"/>
</dbReference>
<evidence type="ECO:0000313" key="5">
    <source>
        <dbReference type="Proteomes" id="UP000679341"/>
    </source>
</evidence>
<evidence type="ECO:0000313" key="4">
    <source>
        <dbReference type="EMBL" id="QUO48522.1"/>
    </source>
</evidence>
<dbReference type="Gene3D" id="3.40.50.720">
    <property type="entry name" value="NAD(P)-binding Rossmann-like Domain"/>
    <property type="match status" value="1"/>
</dbReference>
<dbReference type="RefSeq" id="WP_211554179.1">
    <property type="nucleotide sequence ID" value="NZ_CP073695.1"/>
</dbReference>
<dbReference type="PANTHER" id="PTHR44196">
    <property type="entry name" value="DEHYDROGENASE/REDUCTASE SDR FAMILY MEMBER 7B"/>
    <property type="match status" value="1"/>
</dbReference>
<evidence type="ECO:0000256" key="2">
    <source>
        <dbReference type="ARBA" id="ARBA00023002"/>
    </source>
</evidence>
<dbReference type="SUPFAM" id="SSF51735">
    <property type="entry name" value="NAD(P)-binding Rossmann-fold domains"/>
    <property type="match status" value="1"/>
</dbReference>
<dbReference type="Pfam" id="PF00106">
    <property type="entry name" value="adh_short"/>
    <property type="match status" value="1"/>
</dbReference>
<dbReference type="GO" id="GO:0016491">
    <property type="term" value="F:oxidoreductase activity"/>
    <property type="evidence" value="ECO:0007669"/>
    <property type="project" value="UniProtKB-KW"/>
</dbReference>
<keyword evidence="2" id="KW-0560">Oxidoreductase</keyword>
<name>A0A8T8LML6_9EURY</name>
<sequence>MYVLVTGAAGGIGGGVAGSLAAAGHDVLGVDRDAAGLADLPDAVETAAIDLRDEAAVRDLLADRPLDAVVSCIGGYEIAAVEDTSAEAFRRQVETNLTAVHVTVSAALPALRERGGRVVVVGSMVGSVALPYHGAYSAAKAGLDGYVDALRREVAPRGVDVALVEPGPVQTGFNERAAAAVVSADGEDASGAGEGGEDASDESPYADAYREFEGYSPAATDVETVVERVVTAVTAERPETRYRVSRRARWLPRLARVLPDRLYDRLVRAGLPGGLLWRLLRR</sequence>
<dbReference type="PANTHER" id="PTHR44196:SF1">
    <property type="entry name" value="DEHYDROGENASE_REDUCTASE SDR FAMILY MEMBER 7B"/>
    <property type="match status" value="1"/>
</dbReference>
<dbReference type="GO" id="GO:0016020">
    <property type="term" value="C:membrane"/>
    <property type="evidence" value="ECO:0007669"/>
    <property type="project" value="TreeGrafter"/>
</dbReference>
<proteinExistence type="inferred from homology"/>
<accession>A0A8T8LML6</accession>
<gene>
    <name evidence="4" type="ORF">J7656_03965</name>
</gene>
<reference evidence="4 5" key="1">
    <citation type="submission" date="2021-03" db="EMBL/GenBank/DDBJ databases">
        <title>Halorubrum sodomense MBLA0099, Whole genome shotgun sequencing.</title>
        <authorList>
            <person name="Seo M.-J."/>
            <person name="Cho E.-S."/>
            <person name="Hwang C.Y."/>
        </authorList>
    </citation>
    <scope>NUCLEOTIDE SEQUENCE [LARGE SCALE GENOMIC DNA]</scope>
    <source>
        <strain evidence="4 5">MBLA0099</strain>
    </source>
</reference>
<comment type="similarity">
    <text evidence="1">Belongs to the short-chain dehydrogenases/reductases (SDR) family.</text>
</comment>
<dbReference type="KEGG" id="hss:J7656_03965"/>
<dbReference type="EMBL" id="CP073695">
    <property type="protein sequence ID" value="QUO48522.1"/>
    <property type="molecule type" value="Genomic_DNA"/>
</dbReference>
<dbReference type="InterPro" id="IPR002347">
    <property type="entry name" value="SDR_fam"/>
</dbReference>
<evidence type="ECO:0000256" key="1">
    <source>
        <dbReference type="ARBA" id="ARBA00006484"/>
    </source>
</evidence>
<protein>
    <submittedName>
        <fullName evidence="4">SDR family NAD(P)-dependent oxidoreductase</fullName>
    </submittedName>
</protein>
<feature type="region of interest" description="Disordered" evidence="3">
    <location>
        <begin position="184"/>
        <end position="203"/>
    </location>
</feature>
<organism evidence="4 5">
    <name type="scientific">Halorubrum ruber</name>
    <dbReference type="NCBI Taxonomy" id="2982524"/>
    <lineage>
        <taxon>Archaea</taxon>
        <taxon>Methanobacteriati</taxon>
        <taxon>Methanobacteriota</taxon>
        <taxon>Stenosarchaea group</taxon>
        <taxon>Halobacteria</taxon>
        <taxon>Halobacteriales</taxon>
        <taxon>Haloferacaceae</taxon>
        <taxon>Halorubrum</taxon>
    </lineage>
</organism>